<dbReference type="Proteomes" id="UP000469871">
    <property type="component" value="Unassembled WGS sequence"/>
</dbReference>
<reference evidence="3 7" key="1">
    <citation type="submission" date="2016-01" db="EMBL/GenBank/DDBJ databases">
        <title>Molecular Mechanisms for transfer of large genomic segments between Enterococcus faecium strains.</title>
        <authorList>
            <person name="Garcia-Solache M.A."/>
            <person name="Lebreton F."/>
            <person name="Mclaughlin R.E."/>
            <person name="Whiteaker J.D."/>
            <person name="Gilmore M.S."/>
            <person name="Rice L.B."/>
        </authorList>
    </citation>
    <scope>NUCLEOTIDE SEQUENCE [LARGE SCALE GENOMIC DNA]</scope>
    <source>
        <strain evidence="3 7">D344RRF x C68</strain>
    </source>
</reference>
<dbReference type="Proteomes" id="UP000249070">
    <property type="component" value="Unassembled WGS sequence"/>
</dbReference>
<dbReference type="Proteomes" id="UP000070452">
    <property type="component" value="Unassembled WGS sequence"/>
</dbReference>
<dbReference type="PATRIC" id="fig|1352.1358.peg.378"/>
<dbReference type="EMBL" id="WEFP01000001">
    <property type="protein sequence ID" value="KAB7577215.1"/>
    <property type="molecule type" value="Genomic_DNA"/>
</dbReference>
<accession>A0A132ZBN8</accession>
<dbReference type="InterPro" id="IPR025164">
    <property type="entry name" value="Toastrack_DUF4097"/>
</dbReference>
<evidence type="ECO:0000259" key="1">
    <source>
        <dbReference type="Pfam" id="PF13349"/>
    </source>
</evidence>
<evidence type="ECO:0000313" key="5">
    <source>
        <dbReference type="EMBL" id="PZM56953.1"/>
    </source>
</evidence>
<dbReference type="EMBL" id="QHGU01000004">
    <property type="protein sequence ID" value="PZM56953.1"/>
    <property type="molecule type" value="Genomic_DNA"/>
</dbReference>
<reference evidence="5 10" key="4">
    <citation type="submission" date="2018-05" db="EMBL/GenBank/DDBJ databases">
        <title>Vancomycin-resistant Enterococcus faecium strain from Chelyabinsk, Russia.</title>
        <authorList>
            <person name="Gostev V."/>
            <person name="Goncharov A."/>
            <person name="Kolodzhieva V."/>
            <person name="Suvorov A."/>
            <person name="Sidorenko S."/>
            <person name="Zueva L."/>
        </authorList>
    </citation>
    <scope>NUCLEOTIDE SEQUENCE [LARGE SCALE GENOMIC DNA]</scope>
    <source>
        <strain evidence="5 10">20</strain>
    </source>
</reference>
<dbReference type="AlphaFoldDB" id="A0A132ZBN8"/>
<dbReference type="Proteomes" id="UP000183509">
    <property type="component" value="Unassembled WGS sequence"/>
</dbReference>
<reference evidence="4 9" key="3">
    <citation type="submission" date="2017-10" db="EMBL/GenBank/DDBJ databases">
        <title>Draft genomes of the Enterococcus faecium isolated from human feces before and after Helicobacter pylori eradication therapy.</title>
        <authorList>
            <person name="Prianichniikov N.A."/>
            <person name="Glushchenko O.E."/>
            <person name="Malakhova M.V."/>
        </authorList>
    </citation>
    <scope>NUCLEOTIDE SEQUENCE [LARGE SCALE GENOMIC DNA]</scope>
    <source>
        <strain evidence="4 9">Hp_5-7</strain>
    </source>
</reference>
<dbReference type="EMBL" id="LRHK01000001">
    <property type="protein sequence ID" value="KWX18189.1"/>
    <property type="molecule type" value="Genomic_DNA"/>
</dbReference>
<evidence type="ECO:0000313" key="10">
    <source>
        <dbReference type="Proteomes" id="UP000249070"/>
    </source>
</evidence>
<evidence type="ECO:0000313" key="11">
    <source>
        <dbReference type="Proteomes" id="UP000469871"/>
    </source>
</evidence>
<dbReference type="Pfam" id="PF13349">
    <property type="entry name" value="DUF4097"/>
    <property type="match status" value="1"/>
</dbReference>
<proteinExistence type="predicted"/>
<organism evidence="4 9">
    <name type="scientific">Enterococcus faecium</name>
    <name type="common">Streptococcus faecium</name>
    <dbReference type="NCBI Taxonomy" id="1352"/>
    <lineage>
        <taxon>Bacteria</taxon>
        <taxon>Bacillati</taxon>
        <taxon>Bacillota</taxon>
        <taxon>Bacilli</taxon>
        <taxon>Lactobacillales</taxon>
        <taxon>Enterococcaceae</taxon>
        <taxon>Enterococcus</taxon>
    </lineage>
</organism>
<evidence type="ECO:0000313" key="3">
    <source>
        <dbReference type="EMBL" id="KWX18189.1"/>
    </source>
</evidence>
<evidence type="ECO:0000313" key="8">
    <source>
        <dbReference type="Proteomes" id="UP000183509"/>
    </source>
</evidence>
<evidence type="ECO:0000313" key="2">
    <source>
        <dbReference type="EMBL" id="KAB7577215.1"/>
    </source>
</evidence>
<dbReference type="EMBL" id="PCGC01000002">
    <property type="protein sequence ID" value="PHL22733.1"/>
    <property type="molecule type" value="Genomic_DNA"/>
</dbReference>
<reference evidence="2 11" key="5">
    <citation type="submission" date="2019-10" db="EMBL/GenBank/DDBJ databases">
        <title>Evolutionary dynamics of vancomycin-resistant Enterococcus faecium during gastrointestinal tract colonization and bloodstream infection in immunocompromised pediatric patients.</title>
        <authorList>
            <person name="Chilambi G.S."/>
            <person name="Nordstrom H.R."/>
            <person name="Evans D.R."/>
            <person name="Ferrolino J."/>
            <person name="Hayden R.T."/>
            <person name="Maron G.M."/>
            <person name="Vo A.N."/>
            <person name="Gilmore M.S."/>
            <person name="Wolf J."/>
            <person name="Rosch J.W."/>
            <person name="Van Tyne D."/>
        </authorList>
    </citation>
    <scope>NUCLEOTIDE SEQUENCE [LARGE SCALE GENOMIC DNA]</scope>
    <source>
        <strain evidence="2 11">VRECG27</strain>
    </source>
</reference>
<dbReference type="OMA" id="VQYRLTT"/>
<evidence type="ECO:0000313" key="4">
    <source>
        <dbReference type="EMBL" id="PHL22733.1"/>
    </source>
</evidence>
<sequence>MRLKHFLITGIGLMLTGGLLAGATYTLGAQKSLTWDNGPRLIDMVTETKKIKDANKIVIHAENQTVSVIRGLDFEIKTTYDKTEKPEIKEKNGVLTVNAVKKSTGAIISLEDTSAQITIVVPADHELSELTIEGNNSAIDINEVSIKKVNTKTHDGWVSFNEFTGGTITAKDELGSLRLDEANVDNLIVTGENSNFHLEDSLISKEGKVILNGGNLSLHEMENSGYTIQTSGESYIEKDYQPITNTLLEQGQKKLKITAKDTSINITTDQEDNETD</sequence>
<evidence type="ECO:0000313" key="6">
    <source>
        <dbReference type="EMBL" id="SAY66903.1"/>
    </source>
</evidence>
<dbReference type="EMBL" id="FKLM01000002">
    <property type="protein sequence ID" value="SAY66903.1"/>
    <property type="molecule type" value="Genomic_DNA"/>
</dbReference>
<evidence type="ECO:0000313" key="9">
    <source>
        <dbReference type="Proteomes" id="UP000224303"/>
    </source>
</evidence>
<dbReference type="Proteomes" id="UP000224303">
    <property type="component" value="Unassembled WGS sequence"/>
</dbReference>
<evidence type="ECO:0000313" key="7">
    <source>
        <dbReference type="Proteomes" id="UP000070452"/>
    </source>
</evidence>
<feature type="domain" description="DUF4097" evidence="1">
    <location>
        <begin position="55"/>
        <end position="228"/>
    </location>
</feature>
<dbReference type="STRING" id="1352.AL014_10105"/>
<comment type="caution">
    <text evidence="4">The sequence shown here is derived from an EMBL/GenBank/DDBJ whole genome shotgun (WGS) entry which is preliminary data.</text>
</comment>
<name>A0A132ZBN8_ENTFC</name>
<reference evidence="6 8" key="2">
    <citation type="submission" date="2016-04" db="EMBL/GenBank/DDBJ databases">
        <authorList>
            <person name="Millard A."/>
        </authorList>
    </citation>
    <scope>NUCLEOTIDE SEQUENCE [LARGE SCALE GENOMIC DNA]</scope>
    <source>
        <strain evidence="6">Isolate 22</strain>
    </source>
</reference>
<gene>
    <name evidence="3" type="ORF">AWT83_06790</name>
    <name evidence="4" type="ORF">CQR37_01015</name>
    <name evidence="5" type="ORF">DKP91_01430</name>
    <name evidence="6" type="ORF">DTPHA_600205</name>
    <name evidence="2" type="ORF">GBM73_07750</name>
</gene>
<protein>
    <submittedName>
        <fullName evidence="2">DUF4097 family beta strand repeat protein</fullName>
    </submittedName>
</protein>